<evidence type="ECO:0000256" key="1">
    <source>
        <dbReference type="SAM" id="MobiDB-lite"/>
    </source>
</evidence>
<comment type="caution">
    <text evidence="2">The sequence shown here is derived from an EMBL/GenBank/DDBJ whole genome shotgun (WGS) entry which is preliminary data.</text>
</comment>
<dbReference type="Proteomes" id="UP000429607">
    <property type="component" value="Unassembled WGS sequence"/>
</dbReference>
<protein>
    <submittedName>
        <fullName evidence="2">Uncharacterized protein</fullName>
    </submittedName>
</protein>
<organism evidence="2 3">
    <name type="scientific">Phytophthora rubi</name>
    <dbReference type="NCBI Taxonomy" id="129364"/>
    <lineage>
        <taxon>Eukaryota</taxon>
        <taxon>Sar</taxon>
        <taxon>Stramenopiles</taxon>
        <taxon>Oomycota</taxon>
        <taxon>Peronosporomycetes</taxon>
        <taxon>Peronosporales</taxon>
        <taxon>Peronosporaceae</taxon>
        <taxon>Phytophthora</taxon>
    </lineage>
</organism>
<evidence type="ECO:0000313" key="2">
    <source>
        <dbReference type="EMBL" id="KAE8973624.1"/>
    </source>
</evidence>
<gene>
    <name evidence="2" type="ORF">PR001_g26256</name>
</gene>
<reference evidence="2 3" key="1">
    <citation type="submission" date="2018-09" db="EMBL/GenBank/DDBJ databases">
        <title>Genomic investigation of the strawberry pathogen Phytophthora fragariae indicates pathogenicity is determined by transcriptional variation in three key races.</title>
        <authorList>
            <person name="Adams T.M."/>
            <person name="Armitage A.D."/>
            <person name="Sobczyk M.K."/>
            <person name="Bates H.J."/>
            <person name="Dunwell J.M."/>
            <person name="Nellist C.F."/>
            <person name="Harrison R.J."/>
        </authorList>
    </citation>
    <scope>NUCLEOTIDE SEQUENCE [LARGE SCALE GENOMIC DNA]</scope>
    <source>
        <strain evidence="2 3">SCRP249</strain>
    </source>
</reference>
<evidence type="ECO:0000313" key="3">
    <source>
        <dbReference type="Proteomes" id="UP000429607"/>
    </source>
</evidence>
<dbReference type="AlphaFoldDB" id="A0A6A3HZK4"/>
<feature type="region of interest" description="Disordered" evidence="1">
    <location>
        <begin position="1"/>
        <end position="40"/>
    </location>
</feature>
<sequence length="40" mass="3947">MVVLSPTYLSSSSMGSMSPAPCSDGAVGKGGELDMPLTAN</sequence>
<proteinExistence type="predicted"/>
<dbReference type="EMBL" id="QXFV01003824">
    <property type="protein sequence ID" value="KAE8973624.1"/>
    <property type="molecule type" value="Genomic_DNA"/>
</dbReference>
<accession>A0A6A3HZK4</accession>
<name>A0A6A3HZK4_9STRA</name>